<dbReference type="GeneID" id="36409003"/>
<dbReference type="Proteomes" id="UP000054928">
    <property type="component" value="Unassembled WGS sequence"/>
</dbReference>
<name>A0A0P1AQV9_PLAHL</name>
<dbReference type="Gene3D" id="3.30.40.10">
    <property type="entry name" value="Zinc/RING finger domain, C3HC4 (zinc finger)"/>
    <property type="match status" value="1"/>
</dbReference>
<organism evidence="1 2">
    <name type="scientific">Plasmopara halstedii</name>
    <name type="common">Downy mildew of sunflower</name>
    <dbReference type="NCBI Taxonomy" id="4781"/>
    <lineage>
        <taxon>Eukaryota</taxon>
        <taxon>Sar</taxon>
        <taxon>Stramenopiles</taxon>
        <taxon>Oomycota</taxon>
        <taxon>Peronosporomycetes</taxon>
        <taxon>Peronosporales</taxon>
        <taxon>Peronosporaceae</taxon>
        <taxon>Plasmopara</taxon>
    </lineage>
</organism>
<dbReference type="Gene3D" id="3.30.530.20">
    <property type="match status" value="1"/>
</dbReference>
<proteinExistence type="predicted"/>
<dbReference type="InterPro" id="IPR023393">
    <property type="entry name" value="START-like_dom_sf"/>
</dbReference>
<sequence length="434" mass="48633">MRFTLPKNILPPLTLSDEQRDSLVKEADTVVQELVAANESFNSQGCTLAYPDWKLVRAKDGVQVYRQRKGAMKQESTPCSPPVLQSSSQPKEDEFFRFRTFSSCSNVDISAKNDTYSSSWSGISSENIMEKMRPPGVALLALQGVMDGTIDDCMFGSVAATDEAWRLRSSHINDHLDDARILATLRAPTCTDPCQFLGVKWFVKEHPVILKGIVQQRDYLILESSGFTYDSKCERVGYVLLHSIKLRDVPELMHLGIIRGEMSFCYIYRQGGPGKIDIFCRGFYDSRGGVPSRISVSLAAEAAICCTNVVDYAVIKKLRWLMTHARKRSIEANQFNTQYCEACAKKLNTISLSRTRVPCRICFQIVCSKCRVSKKMTVHVSDNGSIQQRSVQFCLRCVRVAKQQTGWQMESILSELSTAYHSTNSSGSTLASEI</sequence>
<dbReference type="AlphaFoldDB" id="A0A0P1AQV9"/>
<dbReference type="EMBL" id="CCYD01000810">
    <property type="protein sequence ID" value="CEG43650.1"/>
    <property type="molecule type" value="Genomic_DNA"/>
</dbReference>
<reference evidence="2" key="1">
    <citation type="submission" date="2014-09" db="EMBL/GenBank/DDBJ databases">
        <authorList>
            <person name="Sharma Rahul"/>
            <person name="Thines Marco"/>
        </authorList>
    </citation>
    <scope>NUCLEOTIDE SEQUENCE [LARGE SCALE GENOMIC DNA]</scope>
</reference>
<dbReference type="OrthoDB" id="92924at2759"/>
<evidence type="ECO:0000313" key="1">
    <source>
        <dbReference type="EMBL" id="CEG43650.1"/>
    </source>
</evidence>
<dbReference type="InterPro" id="IPR013083">
    <property type="entry name" value="Znf_RING/FYVE/PHD"/>
</dbReference>
<dbReference type="OMA" id="ENIMEKM"/>
<dbReference type="PANTHER" id="PTHR13510">
    <property type="entry name" value="FYVE-FINGER-CONTAINING RAB5 EFFECTOR PROTEIN RABENOSYN-5-RELATED"/>
    <property type="match status" value="1"/>
</dbReference>
<evidence type="ECO:0000313" key="2">
    <source>
        <dbReference type="Proteomes" id="UP000054928"/>
    </source>
</evidence>
<dbReference type="CDD" id="cd00065">
    <property type="entry name" value="FYVE_like_SF"/>
    <property type="match status" value="1"/>
</dbReference>
<accession>A0A0P1AQV9</accession>
<dbReference type="InterPro" id="IPR052727">
    <property type="entry name" value="Rab4/Rab5_effector"/>
</dbReference>
<dbReference type="SUPFAM" id="SSF57903">
    <property type="entry name" value="FYVE/PHD zinc finger"/>
    <property type="match status" value="1"/>
</dbReference>
<dbReference type="PANTHER" id="PTHR13510:SF44">
    <property type="entry name" value="RABENOSYN-5"/>
    <property type="match status" value="1"/>
</dbReference>
<protein>
    <submittedName>
        <fullName evidence="1">Zinc finger, RING/FYVE/PHD-type</fullName>
    </submittedName>
</protein>
<dbReference type="RefSeq" id="XP_024580019.1">
    <property type="nucleotide sequence ID" value="XM_024729664.1"/>
</dbReference>
<keyword evidence="2" id="KW-1185">Reference proteome</keyword>
<dbReference type="InterPro" id="IPR011011">
    <property type="entry name" value="Znf_FYVE_PHD"/>
</dbReference>